<dbReference type="CDD" id="cd13999">
    <property type="entry name" value="STKc_MAP3K-like"/>
    <property type="match status" value="1"/>
</dbReference>
<evidence type="ECO:0000313" key="9">
    <source>
        <dbReference type="Proteomes" id="UP001165082"/>
    </source>
</evidence>
<feature type="compositionally biased region" description="Polar residues" evidence="6">
    <location>
        <begin position="437"/>
        <end position="452"/>
    </location>
</feature>
<keyword evidence="2" id="KW-0547">Nucleotide-binding</keyword>
<evidence type="ECO:0000256" key="3">
    <source>
        <dbReference type="ARBA" id="ARBA00022777"/>
    </source>
</evidence>
<dbReference type="GO" id="GO:0007166">
    <property type="term" value="P:cell surface receptor signaling pathway"/>
    <property type="evidence" value="ECO:0007669"/>
    <property type="project" value="InterPro"/>
</dbReference>
<organism evidence="8 9">
    <name type="scientific">Triparma retinervis</name>
    <dbReference type="NCBI Taxonomy" id="2557542"/>
    <lineage>
        <taxon>Eukaryota</taxon>
        <taxon>Sar</taxon>
        <taxon>Stramenopiles</taxon>
        <taxon>Ochrophyta</taxon>
        <taxon>Bolidophyceae</taxon>
        <taxon>Parmales</taxon>
        <taxon>Triparmaceae</taxon>
        <taxon>Triparma</taxon>
    </lineage>
</organism>
<keyword evidence="5" id="KW-0175">Coiled coil</keyword>
<feature type="region of interest" description="Disordered" evidence="6">
    <location>
        <begin position="601"/>
        <end position="640"/>
    </location>
</feature>
<dbReference type="InterPro" id="IPR001245">
    <property type="entry name" value="Ser-Thr/Tyr_kinase_cat_dom"/>
</dbReference>
<evidence type="ECO:0000256" key="4">
    <source>
        <dbReference type="ARBA" id="ARBA00022840"/>
    </source>
</evidence>
<dbReference type="SUPFAM" id="SSF56112">
    <property type="entry name" value="Protein kinase-like (PK-like)"/>
    <property type="match status" value="1"/>
</dbReference>
<dbReference type="EMBL" id="BRXZ01000250">
    <property type="protein sequence ID" value="GMI08149.1"/>
    <property type="molecule type" value="Genomic_DNA"/>
</dbReference>
<keyword evidence="9" id="KW-1185">Reference proteome</keyword>
<dbReference type="InterPro" id="IPR000719">
    <property type="entry name" value="Prot_kinase_dom"/>
</dbReference>
<evidence type="ECO:0000313" key="8">
    <source>
        <dbReference type="EMBL" id="GMI08149.1"/>
    </source>
</evidence>
<dbReference type="GO" id="GO:0005524">
    <property type="term" value="F:ATP binding"/>
    <property type="evidence" value="ECO:0007669"/>
    <property type="project" value="UniProtKB-KW"/>
</dbReference>
<feature type="region of interest" description="Disordered" evidence="6">
    <location>
        <begin position="501"/>
        <end position="585"/>
    </location>
</feature>
<dbReference type="PANTHER" id="PTHR44329">
    <property type="entry name" value="SERINE/THREONINE-PROTEIN KINASE TNNI3K-RELATED"/>
    <property type="match status" value="1"/>
</dbReference>
<evidence type="ECO:0000256" key="5">
    <source>
        <dbReference type="SAM" id="Coils"/>
    </source>
</evidence>
<dbReference type="PANTHER" id="PTHR44329:SF288">
    <property type="entry name" value="MITOGEN-ACTIVATED PROTEIN KINASE KINASE KINASE 20"/>
    <property type="match status" value="1"/>
</dbReference>
<sequence length="754" mass="84265">MDNIPIVSNILSGAALINEVLEGKESADTALAEVKQNVDLVSPIVVKIGQAADATDQGLNDNLKAVNDILEELWEHIDGYVKKAHFIKYAAGESYTSEFSDDLERLRKALDTLSFTLTGETLVTVMRTEGKVDDIAEQMQKLGATKSVQQRRESRVSSMEIDERNVTWHEDAPFAHGSYGAVYRVTYERRIVAAKMVSLKDVPQNALEATKKEYKREVALMGELRSQNTVQILGAITRPTELVILMEYCEGGDLSGLLDKARVGEVDFGHGDQCNMLLEISYGMRYLHGRPSPVIHGDLKSNNILIDREGSGKVADFGKSQSNSTSSYQSKRGSGVGTYGWAAPEVIKDGIKALGLKADVYSFAIVMWECATKKIPWEGMTNAQIIGEVRYEKKRPQVDESMNKDLRALMEQCWSEDPKDRPHFDVIVKKLEGFTPQKQTQTVMRPSASGSSLPDRIRNEVESASARELEELKAKLAESERARAEAESTAEMERMNSAVKGNAEVVVPNDEPVTKGSVEKADVPPPKMGPPRAAPPPKMGPPRAAPPPKMGPPREVVPAARPASESSVEASEETVRLEKEYEDAKSKRDVTLMKELKGKIRESRKRDEEKAKEEMKRREVERRRAEEERRKVAEKQEKRKKIEDLKEKIIDAIDRDDLDLVDKIQLEIDELERGTFTSNEKLKAAAKEWVEDKEKAKEKHGPIEDWDVSEYGSCASSLLPMTLDTALKRKGGGRGTYKRHGKGTRKMRVKWTQA</sequence>
<dbReference type="AlphaFoldDB" id="A0A9W7FAX2"/>
<dbReference type="Proteomes" id="UP001165082">
    <property type="component" value="Unassembled WGS sequence"/>
</dbReference>
<comment type="caution">
    <text evidence="8">The sequence shown here is derived from an EMBL/GenBank/DDBJ whole genome shotgun (WGS) entry which is preliminary data.</text>
</comment>
<feature type="compositionally biased region" description="Basic and acidic residues" evidence="6">
    <location>
        <begin position="573"/>
        <end position="585"/>
    </location>
</feature>
<accession>A0A9W7FAX2</accession>
<dbReference type="PROSITE" id="PS50011">
    <property type="entry name" value="PROTEIN_KINASE_DOM"/>
    <property type="match status" value="1"/>
</dbReference>
<evidence type="ECO:0000256" key="6">
    <source>
        <dbReference type="SAM" id="MobiDB-lite"/>
    </source>
</evidence>
<feature type="region of interest" description="Disordered" evidence="6">
    <location>
        <begin position="728"/>
        <end position="754"/>
    </location>
</feature>
<feature type="domain" description="Protein kinase" evidence="7">
    <location>
        <begin position="168"/>
        <end position="435"/>
    </location>
</feature>
<dbReference type="Gene3D" id="1.10.510.10">
    <property type="entry name" value="Transferase(Phosphotransferase) domain 1"/>
    <property type="match status" value="1"/>
</dbReference>
<dbReference type="Pfam" id="PF07714">
    <property type="entry name" value="PK_Tyr_Ser-Thr"/>
    <property type="match status" value="1"/>
</dbReference>
<dbReference type="Gene3D" id="1.20.930.20">
    <property type="entry name" value="Adaptor protein Cbl, N-terminal domain"/>
    <property type="match status" value="1"/>
</dbReference>
<dbReference type="InterPro" id="IPR051681">
    <property type="entry name" value="Ser/Thr_Kinases-Pseudokinases"/>
</dbReference>
<dbReference type="InterPro" id="IPR011009">
    <property type="entry name" value="Kinase-like_dom_sf"/>
</dbReference>
<evidence type="ECO:0000256" key="1">
    <source>
        <dbReference type="ARBA" id="ARBA00022679"/>
    </source>
</evidence>
<protein>
    <recommendedName>
        <fullName evidence="7">Protein kinase domain-containing protein</fullName>
    </recommendedName>
</protein>
<reference evidence="8" key="1">
    <citation type="submission" date="2022-07" db="EMBL/GenBank/DDBJ databases">
        <title>Genome analysis of Parmales, a sister group of diatoms, reveals the evolutionary specialization of diatoms from phago-mixotrophs to photoautotrophs.</title>
        <authorList>
            <person name="Ban H."/>
            <person name="Sato S."/>
            <person name="Yoshikawa S."/>
            <person name="Kazumasa Y."/>
            <person name="Nakamura Y."/>
            <person name="Ichinomiya M."/>
            <person name="Saitoh K."/>
            <person name="Sato N."/>
            <person name="Blanc-Mathieu R."/>
            <person name="Endo H."/>
            <person name="Kuwata A."/>
            <person name="Ogata H."/>
        </authorList>
    </citation>
    <scope>NUCLEOTIDE SEQUENCE</scope>
</reference>
<keyword evidence="3" id="KW-0418">Kinase</keyword>
<evidence type="ECO:0000256" key="2">
    <source>
        <dbReference type="ARBA" id="ARBA00022741"/>
    </source>
</evidence>
<feature type="coiled-coil region" evidence="5">
    <location>
        <begin position="462"/>
        <end position="496"/>
    </location>
</feature>
<evidence type="ECO:0000259" key="7">
    <source>
        <dbReference type="PROSITE" id="PS50011"/>
    </source>
</evidence>
<dbReference type="GO" id="GO:0004674">
    <property type="term" value="F:protein serine/threonine kinase activity"/>
    <property type="evidence" value="ECO:0007669"/>
    <property type="project" value="TreeGrafter"/>
</dbReference>
<dbReference type="SMART" id="SM00220">
    <property type="entry name" value="S_TKc"/>
    <property type="match status" value="1"/>
</dbReference>
<name>A0A9W7FAX2_9STRA</name>
<feature type="region of interest" description="Disordered" evidence="6">
    <location>
        <begin position="437"/>
        <end position="457"/>
    </location>
</feature>
<dbReference type="OrthoDB" id="204797at2759"/>
<proteinExistence type="predicted"/>
<dbReference type="PROSITE" id="PS00108">
    <property type="entry name" value="PROTEIN_KINASE_ST"/>
    <property type="match status" value="1"/>
</dbReference>
<dbReference type="InterPro" id="IPR008271">
    <property type="entry name" value="Ser/Thr_kinase_AS"/>
</dbReference>
<feature type="compositionally biased region" description="Low complexity" evidence="6">
    <location>
        <begin position="553"/>
        <end position="569"/>
    </location>
</feature>
<gene>
    <name evidence="8" type="ORF">TrRE_jg8426</name>
</gene>
<feature type="compositionally biased region" description="Pro residues" evidence="6">
    <location>
        <begin position="523"/>
        <end position="551"/>
    </location>
</feature>
<dbReference type="InterPro" id="IPR036537">
    <property type="entry name" value="Adaptor_Cbl_N_dom_sf"/>
</dbReference>
<keyword evidence="1" id="KW-0808">Transferase</keyword>
<keyword evidence="4" id="KW-0067">ATP-binding</keyword>